<feature type="non-terminal residue" evidence="2">
    <location>
        <position position="68"/>
    </location>
</feature>
<dbReference type="PANTHER" id="PTHR45527">
    <property type="entry name" value="NONRIBOSOMAL PEPTIDE SYNTHETASE"/>
    <property type="match status" value="1"/>
</dbReference>
<name>A0ABT3VH51_9ACTN</name>
<dbReference type="Pfam" id="PF00501">
    <property type="entry name" value="AMP-binding"/>
    <property type="match status" value="1"/>
</dbReference>
<sequence length="68" mass="6560">YTSGSTGRPKGVAVTHASVANLASAMRPVLGVEPGVTALQFASFSFDAAVLDVAVTLAAGGALAIASA</sequence>
<protein>
    <submittedName>
        <fullName evidence="2">AMP-binding protein</fullName>
    </submittedName>
</protein>
<comment type="caution">
    <text evidence="2">The sequence shown here is derived from an EMBL/GenBank/DDBJ whole genome shotgun (WGS) entry which is preliminary data.</text>
</comment>
<dbReference type="SUPFAM" id="SSF56801">
    <property type="entry name" value="Acetyl-CoA synthetase-like"/>
    <property type="match status" value="1"/>
</dbReference>
<dbReference type="InterPro" id="IPR042099">
    <property type="entry name" value="ANL_N_sf"/>
</dbReference>
<dbReference type="EMBL" id="JAIFZO010000007">
    <property type="protein sequence ID" value="MCX4238975.1"/>
    <property type="molecule type" value="Genomic_DNA"/>
</dbReference>
<evidence type="ECO:0000259" key="1">
    <source>
        <dbReference type="Pfam" id="PF00501"/>
    </source>
</evidence>
<gene>
    <name evidence="2" type="ORF">K3769_40650</name>
</gene>
<reference evidence="2" key="1">
    <citation type="journal article" date="2022" name="bioRxiv">
        <title>Discovery and biosynthetic assessment of Streptomyces ortus sp nov. isolated from a deep-sea sponge.</title>
        <authorList>
            <person name="Williams S.E."/>
        </authorList>
    </citation>
    <scope>NUCLEOTIDE SEQUENCE</scope>
    <source>
        <strain evidence="2">A15ISP2-DRY2</strain>
    </source>
</reference>
<dbReference type="PANTHER" id="PTHR45527:SF1">
    <property type="entry name" value="FATTY ACID SYNTHASE"/>
    <property type="match status" value="1"/>
</dbReference>
<dbReference type="RefSeq" id="WP_267031773.1">
    <property type="nucleotide sequence ID" value="NZ_JAIFZO010000007.1"/>
</dbReference>
<proteinExistence type="predicted"/>
<feature type="non-terminal residue" evidence="2">
    <location>
        <position position="1"/>
    </location>
</feature>
<dbReference type="InterPro" id="IPR000873">
    <property type="entry name" value="AMP-dep_synth/lig_dom"/>
</dbReference>
<organism evidence="2 3">
    <name type="scientific">Streptomyces ortus</name>
    <dbReference type="NCBI Taxonomy" id="2867268"/>
    <lineage>
        <taxon>Bacteria</taxon>
        <taxon>Bacillati</taxon>
        <taxon>Actinomycetota</taxon>
        <taxon>Actinomycetes</taxon>
        <taxon>Kitasatosporales</taxon>
        <taxon>Streptomycetaceae</taxon>
        <taxon>Streptomyces</taxon>
    </lineage>
</organism>
<keyword evidence="3" id="KW-1185">Reference proteome</keyword>
<feature type="domain" description="AMP-dependent synthetase/ligase" evidence="1">
    <location>
        <begin position="1"/>
        <end position="66"/>
    </location>
</feature>
<evidence type="ECO:0000313" key="2">
    <source>
        <dbReference type="EMBL" id="MCX4238975.1"/>
    </source>
</evidence>
<accession>A0ABT3VH51</accession>
<dbReference type="Gene3D" id="3.40.50.12780">
    <property type="entry name" value="N-terminal domain of ligase-like"/>
    <property type="match status" value="1"/>
</dbReference>
<evidence type="ECO:0000313" key="3">
    <source>
        <dbReference type="Proteomes" id="UP001165590"/>
    </source>
</evidence>
<dbReference type="Proteomes" id="UP001165590">
    <property type="component" value="Unassembled WGS sequence"/>
</dbReference>